<sequence>MADLSGERVSSTAAVSSPTRKAAVDSSCPLPPPDYSLNPTKSPDLTDYSVKPTKPPDLRDYSVNPTKSPDLANRSINPTKSETCPPNGQKKSAEGRKKKSTVYSSPLPPCKICGGKASGLHYGVNTCEACKGFFRRAIKYQRKYQCFRKQRCDVVGERSVRTSCPFCRLQKCLDMGMAHSAIKTGRYTHAKRTENIMEVKRLEINPNNLNGGEHAQDTGSSFSSNSNSNSCGSCIMTFNSSKNSLYDEDRFFSDCSTNKHVIESVMHKFAECREQEEVFASQGDGDFCDNHVSGHINSSILHPGGDVRNLSGRIKRGPYTDDAKIIPYEKKIPYAEENSHIGGGFNAKAGVGSYWSNTLTDSGWTFHQVETTKPSMENPFFGSLKPSDGTAGTKEVAVNQPRNSNNPSNDIRHDRYISQQNDHGLSADFRTHQWKLPQQSDGNQQQSHPMSFQPRSYTPYESFSQFHMHSQFQHHPSQQKQQQQQYHHQPNDHTPCYNYPKPLHLIPQFAVPEPNNSSGMPIYPEVNNGKFLSYQPGKFLSSSESLTSTDQTLLPIKIEPLDSRDKFENSPDIPGSIYQEEDNVEGVCISIFSPTLFQDVNVSEIDALEEAAGFENIPCKSCIQNAVKDSNDILFALDNITAAPSFSSSSVSSLVPVIYIDKSQTDVVEDTLVSPLVPAIYIDKSQTDVVEDTLVSPLVPAIYIDKSQTDVVEDTLVSPLVPVIYTDKSQTDVVEEVESCDLFSTSFISNSTSLRVSPTSAVGTSNLPISPSRSLSPSVASSPSPSLLASVTQKHKSGFFEEKKLPHAIPSSVSPQISSNSKINPLLISHEIQVPQIYYDRNAFLLTASESDVEDQDSKASTSVTCLKNGQIKSKEVPFGSSLDDNLFQGIVGIIEAAYHKYTLTMFDKNPDLLYKWQLTYLKQHKARCETFGLQTEFITDDDYEEIFKRTGLDIDNRREQISIIHRGTTKFFQDLSRFALEVPGFDKLHPGDMVELIYGSYVELWFLRSFSGVNSDLSVLIMPMGKPYTKSELAWVMSKEFADIVFEQAPSFKLLTLNSTIMALWKTVVLLASDRGSLKEPSRVCQLQQFYLDLLKHYTRHVWPGDPGLLTRLVDATIRLRDVGYHSKAPRSFTTTALKRDILEVVKARGLDSVSGDTLSEPSYVQLENSHNIKDGSLE</sequence>
<dbReference type="PROSITE" id="PS51030">
    <property type="entry name" value="NUCLEAR_REC_DBD_2"/>
    <property type="match status" value="1"/>
</dbReference>
<evidence type="ECO:0000256" key="1">
    <source>
        <dbReference type="ARBA" id="ARBA00022723"/>
    </source>
</evidence>
<dbReference type="CDD" id="cd06916">
    <property type="entry name" value="NR_DBD_like"/>
    <property type="match status" value="1"/>
</dbReference>
<feature type="compositionally biased region" description="Polar residues" evidence="9">
    <location>
        <begin position="400"/>
        <end position="409"/>
    </location>
</feature>
<feature type="compositionally biased region" description="Polar residues" evidence="9">
    <location>
        <begin position="74"/>
        <end position="90"/>
    </location>
</feature>
<organism evidence="12 13">
    <name type="scientific">Elysia crispata</name>
    <name type="common">lettuce slug</name>
    <dbReference type="NCBI Taxonomy" id="231223"/>
    <lineage>
        <taxon>Eukaryota</taxon>
        <taxon>Metazoa</taxon>
        <taxon>Spiralia</taxon>
        <taxon>Lophotrochozoa</taxon>
        <taxon>Mollusca</taxon>
        <taxon>Gastropoda</taxon>
        <taxon>Heterobranchia</taxon>
        <taxon>Euthyneura</taxon>
        <taxon>Panpulmonata</taxon>
        <taxon>Sacoglossa</taxon>
        <taxon>Placobranchoidea</taxon>
        <taxon>Plakobranchidae</taxon>
        <taxon>Elysia</taxon>
    </lineage>
</organism>
<evidence type="ECO:0000313" key="13">
    <source>
        <dbReference type="Proteomes" id="UP001283361"/>
    </source>
</evidence>
<evidence type="ECO:0000256" key="9">
    <source>
        <dbReference type="SAM" id="MobiDB-lite"/>
    </source>
</evidence>
<keyword evidence="7" id="KW-0675">Receptor</keyword>
<feature type="domain" description="NR LBD" evidence="11">
    <location>
        <begin position="935"/>
        <end position="1180"/>
    </location>
</feature>
<dbReference type="Pfam" id="PF00105">
    <property type="entry name" value="zf-C4"/>
    <property type="match status" value="1"/>
</dbReference>
<evidence type="ECO:0000256" key="8">
    <source>
        <dbReference type="ARBA" id="ARBA00023242"/>
    </source>
</evidence>
<dbReference type="InterPro" id="IPR001628">
    <property type="entry name" value="Znf_hrmn_rcpt"/>
</dbReference>
<evidence type="ECO:0000256" key="7">
    <source>
        <dbReference type="ARBA" id="ARBA00023170"/>
    </source>
</evidence>
<keyword evidence="3" id="KW-0862">Zinc</keyword>
<name>A0AAE1DJ58_9GAST</name>
<feature type="compositionally biased region" description="Low complexity" evidence="9">
    <location>
        <begin position="469"/>
        <end position="488"/>
    </location>
</feature>
<dbReference type="InterPro" id="IPR013088">
    <property type="entry name" value="Znf_NHR/GATA"/>
</dbReference>
<dbReference type="PANTHER" id="PTHR24082:SF473">
    <property type="entry name" value="ECDYSONE-INDUCED PROTEIN 75B, ISOFORM B"/>
    <property type="match status" value="1"/>
</dbReference>
<dbReference type="PROSITE" id="PS51843">
    <property type="entry name" value="NR_LBD"/>
    <property type="match status" value="1"/>
</dbReference>
<comment type="caution">
    <text evidence="12">The sequence shown here is derived from an EMBL/GenBank/DDBJ whole genome shotgun (WGS) entry which is preliminary data.</text>
</comment>
<evidence type="ECO:0000256" key="2">
    <source>
        <dbReference type="ARBA" id="ARBA00022771"/>
    </source>
</evidence>
<dbReference type="SUPFAM" id="SSF48508">
    <property type="entry name" value="Nuclear receptor ligand-binding domain"/>
    <property type="match status" value="1"/>
</dbReference>
<proteinExistence type="predicted"/>
<dbReference type="Gene3D" id="3.30.50.10">
    <property type="entry name" value="Erythroid Transcription Factor GATA-1, subunit A"/>
    <property type="match status" value="1"/>
</dbReference>
<dbReference type="SUPFAM" id="SSF57716">
    <property type="entry name" value="Glucocorticoid receptor-like (DNA-binding domain)"/>
    <property type="match status" value="1"/>
</dbReference>
<reference evidence="12" key="1">
    <citation type="journal article" date="2023" name="G3 (Bethesda)">
        <title>A reference genome for the long-term kleptoplast-retaining sea slug Elysia crispata morphotype clarki.</title>
        <authorList>
            <person name="Eastman K.E."/>
            <person name="Pendleton A.L."/>
            <person name="Shaikh M.A."/>
            <person name="Suttiyut T."/>
            <person name="Ogas R."/>
            <person name="Tomko P."/>
            <person name="Gavelis G."/>
            <person name="Widhalm J.R."/>
            <person name="Wisecaver J.H."/>
        </authorList>
    </citation>
    <scope>NUCLEOTIDE SEQUENCE</scope>
    <source>
        <strain evidence="12">ECLA1</strain>
    </source>
</reference>
<dbReference type="Proteomes" id="UP001283361">
    <property type="component" value="Unassembled WGS sequence"/>
</dbReference>
<keyword evidence="8" id="KW-0539">Nucleus</keyword>
<dbReference type="PRINTS" id="PR00047">
    <property type="entry name" value="STROIDFINGER"/>
</dbReference>
<dbReference type="AlphaFoldDB" id="A0AAE1DJ58"/>
<dbReference type="Gene3D" id="1.10.565.10">
    <property type="entry name" value="Retinoid X Receptor"/>
    <property type="match status" value="1"/>
</dbReference>
<feature type="region of interest" description="Disordered" evidence="9">
    <location>
        <begin position="1"/>
        <end position="101"/>
    </location>
</feature>
<feature type="region of interest" description="Disordered" evidence="9">
    <location>
        <begin position="207"/>
        <end position="226"/>
    </location>
</feature>
<keyword evidence="13" id="KW-1185">Reference proteome</keyword>
<evidence type="ECO:0000259" key="10">
    <source>
        <dbReference type="PROSITE" id="PS51030"/>
    </source>
</evidence>
<feature type="region of interest" description="Disordered" evidence="9">
    <location>
        <begin position="375"/>
        <end position="413"/>
    </location>
</feature>
<dbReference type="EMBL" id="JAWDGP010003624">
    <property type="protein sequence ID" value="KAK3772427.1"/>
    <property type="molecule type" value="Genomic_DNA"/>
</dbReference>
<dbReference type="InterPro" id="IPR050234">
    <property type="entry name" value="Nuclear_hormone_rcpt_NR1"/>
</dbReference>
<feature type="region of interest" description="Disordered" evidence="9">
    <location>
        <begin position="759"/>
        <end position="781"/>
    </location>
</feature>
<dbReference type="GO" id="GO:0003700">
    <property type="term" value="F:DNA-binding transcription factor activity"/>
    <property type="evidence" value="ECO:0007669"/>
    <property type="project" value="InterPro"/>
</dbReference>
<feature type="domain" description="Nuclear receptor" evidence="10">
    <location>
        <begin position="107"/>
        <end position="184"/>
    </location>
</feature>
<dbReference type="GO" id="GO:0043565">
    <property type="term" value="F:sequence-specific DNA binding"/>
    <property type="evidence" value="ECO:0007669"/>
    <property type="project" value="InterPro"/>
</dbReference>
<dbReference type="GO" id="GO:0008270">
    <property type="term" value="F:zinc ion binding"/>
    <property type="evidence" value="ECO:0007669"/>
    <property type="project" value="UniProtKB-KW"/>
</dbReference>
<accession>A0AAE1DJ58</accession>
<keyword evidence="1" id="KW-0479">Metal-binding</keyword>
<evidence type="ECO:0000259" key="11">
    <source>
        <dbReference type="PROSITE" id="PS51843"/>
    </source>
</evidence>
<dbReference type="PANTHER" id="PTHR24082">
    <property type="entry name" value="NUCLEAR HORMONE RECEPTOR"/>
    <property type="match status" value="1"/>
</dbReference>
<evidence type="ECO:0000256" key="3">
    <source>
        <dbReference type="ARBA" id="ARBA00022833"/>
    </source>
</evidence>
<evidence type="ECO:0000256" key="4">
    <source>
        <dbReference type="ARBA" id="ARBA00023015"/>
    </source>
</evidence>
<protein>
    <submittedName>
        <fullName evidence="12">Uncharacterized protein</fullName>
    </submittedName>
</protein>
<feature type="compositionally biased region" description="Polar residues" evidence="9">
    <location>
        <begin position="8"/>
        <end position="19"/>
    </location>
</feature>
<evidence type="ECO:0000256" key="5">
    <source>
        <dbReference type="ARBA" id="ARBA00023125"/>
    </source>
</evidence>
<keyword evidence="6" id="KW-0804">Transcription</keyword>
<feature type="region of interest" description="Disordered" evidence="9">
    <location>
        <begin position="438"/>
        <end position="457"/>
    </location>
</feature>
<keyword evidence="2" id="KW-0863">Zinc-finger</keyword>
<keyword evidence="4" id="KW-0805">Transcription regulation</keyword>
<dbReference type="InterPro" id="IPR035500">
    <property type="entry name" value="NHR-like_dom_sf"/>
</dbReference>
<feature type="compositionally biased region" description="Low complexity" evidence="9">
    <location>
        <begin position="765"/>
        <end position="781"/>
    </location>
</feature>
<gene>
    <name evidence="12" type="ORF">RRG08_031447</name>
</gene>
<dbReference type="SMART" id="SM00399">
    <property type="entry name" value="ZnF_C4"/>
    <property type="match status" value="1"/>
</dbReference>
<feature type="region of interest" description="Disordered" evidence="9">
    <location>
        <begin position="469"/>
        <end position="491"/>
    </location>
</feature>
<dbReference type="InterPro" id="IPR000536">
    <property type="entry name" value="Nucl_hrmn_rcpt_lig-bd"/>
</dbReference>
<evidence type="ECO:0000313" key="12">
    <source>
        <dbReference type="EMBL" id="KAK3772427.1"/>
    </source>
</evidence>
<keyword evidence="5" id="KW-0238">DNA-binding</keyword>
<evidence type="ECO:0000256" key="6">
    <source>
        <dbReference type="ARBA" id="ARBA00023163"/>
    </source>
</evidence>